<keyword evidence="3" id="KW-1185">Reference proteome</keyword>
<protein>
    <submittedName>
        <fullName evidence="2">Alpha/beta fold hydrolase</fullName>
    </submittedName>
</protein>
<evidence type="ECO:0000259" key="1">
    <source>
        <dbReference type="Pfam" id="PF12697"/>
    </source>
</evidence>
<gene>
    <name evidence="2" type="ORF">NNL22_02570</name>
</gene>
<dbReference type="SUPFAM" id="SSF53474">
    <property type="entry name" value="alpha/beta-Hydrolases"/>
    <property type="match status" value="1"/>
</dbReference>
<evidence type="ECO:0000313" key="3">
    <source>
        <dbReference type="Proteomes" id="UP001164472"/>
    </source>
</evidence>
<feature type="domain" description="AB hydrolase-1" evidence="1">
    <location>
        <begin position="35"/>
        <end position="226"/>
    </location>
</feature>
<organism evidence="2 3">
    <name type="scientific">Alkalimarinus sediminis</name>
    <dbReference type="NCBI Taxonomy" id="1632866"/>
    <lineage>
        <taxon>Bacteria</taxon>
        <taxon>Pseudomonadati</taxon>
        <taxon>Pseudomonadota</taxon>
        <taxon>Gammaproteobacteria</taxon>
        <taxon>Alteromonadales</taxon>
        <taxon>Alteromonadaceae</taxon>
        <taxon>Alkalimarinus</taxon>
    </lineage>
</organism>
<dbReference type="GO" id="GO:0016787">
    <property type="term" value="F:hydrolase activity"/>
    <property type="evidence" value="ECO:0007669"/>
    <property type="project" value="UniProtKB-KW"/>
</dbReference>
<evidence type="ECO:0000313" key="2">
    <source>
        <dbReference type="EMBL" id="UZW75503.1"/>
    </source>
</evidence>
<reference evidence="2" key="1">
    <citation type="submission" date="2022-07" db="EMBL/GenBank/DDBJ databases">
        <title>Alkalimarinus sp. nov., isolated from gut of a Alitta virens.</title>
        <authorList>
            <person name="Yang A.I."/>
            <person name="Shin N.-R."/>
        </authorList>
    </citation>
    <scope>NUCLEOTIDE SEQUENCE</scope>
    <source>
        <strain evidence="2">FA028</strain>
    </source>
</reference>
<dbReference type="InterPro" id="IPR000073">
    <property type="entry name" value="AB_hydrolase_1"/>
</dbReference>
<keyword evidence="2" id="KW-0378">Hydrolase</keyword>
<sequence length="243" mass="26696">MNIVILNGWAMPSGIWAHFCDLLKANSLFQSCNIIDIDRGLSAEQWLHYLDGLISPDTLLIGWSLGGMLAVEYAGQYPAKICGVCTLQMNPKFVATDEWSTAMAADEFEAFKQLASSDDIADVKTLIKRFSFLVTARGMDGGDLRALKKVFTYDSVPPNDVLCQSLELLASLDAREKISTLEVPQLHLLGERDQLVPESVFKRVKALNDSAHVELLEGVAHCPCYSAASLIEQRVTKFAGALN</sequence>
<dbReference type="Gene3D" id="3.40.50.1820">
    <property type="entry name" value="alpha/beta hydrolase"/>
    <property type="match status" value="1"/>
</dbReference>
<dbReference type="KEGG" id="asem:NNL22_02570"/>
<name>A0A9E8KPM5_9ALTE</name>
<dbReference type="RefSeq" id="WP_251810674.1">
    <property type="nucleotide sequence ID" value="NZ_CP101527.1"/>
</dbReference>
<dbReference type="AlphaFoldDB" id="A0A9E8KPM5"/>
<dbReference type="InterPro" id="IPR029058">
    <property type="entry name" value="AB_hydrolase_fold"/>
</dbReference>
<dbReference type="EMBL" id="CP101527">
    <property type="protein sequence ID" value="UZW75503.1"/>
    <property type="molecule type" value="Genomic_DNA"/>
</dbReference>
<proteinExistence type="predicted"/>
<accession>A0A9E8KPM5</accession>
<dbReference type="Proteomes" id="UP001164472">
    <property type="component" value="Chromosome"/>
</dbReference>
<dbReference type="Pfam" id="PF12697">
    <property type="entry name" value="Abhydrolase_6"/>
    <property type="match status" value="1"/>
</dbReference>